<organism evidence="3 4">
    <name type="scientific">Eragrostis curvula</name>
    <name type="common">weeping love grass</name>
    <dbReference type="NCBI Taxonomy" id="38414"/>
    <lineage>
        <taxon>Eukaryota</taxon>
        <taxon>Viridiplantae</taxon>
        <taxon>Streptophyta</taxon>
        <taxon>Embryophyta</taxon>
        <taxon>Tracheophyta</taxon>
        <taxon>Spermatophyta</taxon>
        <taxon>Magnoliopsida</taxon>
        <taxon>Liliopsida</taxon>
        <taxon>Poales</taxon>
        <taxon>Poaceae</taxon>
        <taxon>PACMAD clade</taxon>
        <taxon>Chloridoideae</taxon>
        <taxon>Eragrostideae</taxon>
        <taxon>Eragrostidinae</taxon>
        <taxon>Eragrostis</taxon>
    </lineage>
</organism>
<feature type="compositionally biased region" description="Low complexity" evidence="1">
    <location>
        <begin position="12"/>
        <end position="27"/>
    </location>
</feature>
<protein>
    <recommendedName>
        <fullName evidence="2">DUF7595 domain-containing protein</fullName>
    </recommendedName>
</protein>
<accession>A0A5J9W9D0</accession>
<sequence length="438" mass="47670">MPPRKRHRTSAPRRATATSSSPDASSTQALPANLLAKIVERTDVATIVRCAAACKPLRREILTPEFIRRVCQESDAVVPSTILGCLDDEMTFSLALPGTSAAALSFARYHLAPFASRRAADLIEKYTFATSRCGLVALARREVNRRRKSERRSDLCVYDPMTDARAFFPAPPDIGHNPYHGLMGSVTVFSYVILTAAADGIGCSFMLLAADMASGFEGRCPRVQTMSSSDVTAAGGKWSPIVTTDHNCPWWCANMDSYCDAAVVLGGGVVHWLMHAGASFFAQDVREYILTYDINSSTAGSIDLPQERQVAANTRGSGSLLAGSSRDGKLRFLATNGFVVSVWVLAPEGGGWARHAQVDMEAIWSLSEFHPEARGVYLENFGDQRSGAVFLRVGDDPDTLCSFDVEAEEPRHVMSWFEKSGVPYEVDFASRLASMKAF</sequence>
<dbReference type="InterPro" id="IPR056016">
    <property type="entry name" value="DUF7595"/>
</dbReference>
<evidence type="ECO:0000259" key="2">
    <source>
        <dbReference type="Pfam" id="PF24523"/>
    </source>
</evidence>
<dbReference type="InterPro" id="IPR036047">
    <property type="entry name" value="F-box-like_dom_sf"/>
</dbReference>
<dbReference type="AlphaFoldDB" id="A0A5J9W9D0"/>
<dbReference type="PANTHER" id="PTHR35828:SF22">
    <property type="entry name" value="OS10G0103633 PROTEIN"/>
    <property type="match status" value="1"/>
</dbReference>
<proteinExistence type="predicted"/>
<gene>
    <name evidence="3" type="ORF">EJB05_03406</name>
</gene>
<feature type="compositionally biased region" description="Basic residues" evidence="1">
    <location>
        <begin position="1"/>
        <end position="11"/>
    </location>
</feature>
<evidence type="ECO:0000313" key="4">
    <source>
        <dbReference type="Proteomes" id="UP000324897"/>
    </source>
</evidence>
<feature type="region of interest" description="Disordered" evidence="1">
    <location>
        <begin position="1"/>
        <end position="27"/>
    </location>
</feature>
<dbReference type="Pfam" id="PF24523">
    <property type="entry name" value="DUF7595"/>
    <property type="match status" value="1"/>
</dbReference>
<dbReference type="PANTHER" id="PTHR35828">
    <property type="entry name" value="OS08G0203800 PROTEIN-RELATED"/>
    <property type="match status" value="1"/>
</dbReference>
<comment type="caution">
    <text evidence="3">The sequence shown here is derived from an EMBL/GenBank/DDBJ whole genome shotgun (WGS) entry which is preliminary data.</text>
</comment>
<evidence type="ECO:0000313" key="3">
    <source>
        <dbReference type="EMBL" id="TVU43984.1"/>
    </source>
</evidence>
<evidence type="ECO:0000256" key="1">
    <source>
        <dbReference type="SAM" id="MobiDB-lite"/>
    </source>
</evidence>
<feature type="non-terminal residue" evidence="3">
    <location>
        <position position="1"/>
    </location>
</feature>
<dbReference type="SUPFAM" id="SSF81383">
    <property type="entry name" value="F-box domain"/>
    <property type="match status" value="1"/>
</dbReference>
<feature type="domain" description="DUF7595" evidence="2">
    <location>
        <begin position="115"/>
        <end position="394"/>
    </location>
</feature>
<dbReference type="Gramene" id="TVU43984">
    <property type="protein sequence ID" value="TVU43984"/>
    <property type="gene ID" value="EJB05_03406"/>
</dbReference>
<dbReference type="Proteomes" id="UP000324897">
    <property type="component" value="Chromosome 5"/>
</dbReference>
<name>A0A5J9W9D0_9POAL</name>
<dbReference type="OrthoDB" id="692303at2759"/>
<dbReference type="EMBL" id="RWGY01000004">
    <property type="protein sequence ID" value="TVU43984.1"/>
    <property type="molecule type" value="Genomic_DNA"/>
</dbReference>
<reference evidence="3 4" key="1">
    <citation type="journal article" date="2019" name="Sci. Rep.">
        <title>A high-quality genome of Eragrostis curvula grass provides insights into Poaceae evolution and supports new strategies to enhance forage quality.</title>
        <authorList>
            <person name="Carballo J."/>
            <person name="Santos B.A.C.M."/>
            <person name="Zappacosta D."/>
            <person name="Garbus I."/>
            <person name="Selva J.P."/>
            <person name="Gallo C.A."/>
            <person name="Diaz A."/>
            <person name="Albertini E."/>
            <person name="Caccamo M."/>
            <person name="Echenique V."/>
        </authorList>
    </citation>
    <scope>NUCLEOTIDE SEQUENCE [LARGE SCALE GENOMIC DNA]</scope>
    <source>
        <strain evidence="4">cv. Victoria</strain>
        <tissue evidence="3">Leaf</tissue>
    </source>
</reference>
<keyword evidence="4" id="KW-1185">Reference proteome</keyword>